<evidence type="ECO:0000313" key="4">
    <source>
        <dbReference type="EMBL" id="GHA26452.1"/>
    </source>
</evidence>
<dbReference type="SUPFAM" id="SSF51735">
    <property type="entry name" value="NAD(P)-binding Rossmann-fold domains"/>
    <property type="match status" value="1"/>
</dbReference>
<dbReference type="EMBL" id="BMXB01000001">
    <property type="protein sequence ID" value="GHA26452.1"/>
    <property type="molecule type" value="Genomic_DNA"/>
</dbReference>
<dbReference type="InterPro" id="IPR029753">
    <property type="entry name" value="D-isomer_DH_CS"/>
</dbReference>
<comment type="caution">
    <text evidence="4">The sequence shown here is derived from an EMBL/GenBank/DDBJ whole genome shotgun (WGS) entry which is preliminary data.</text>
</comment>
<dbReference type="GO" id="GO:0016616">
    <property type="term" value="F:oxidoreductase activity, acting on the CH-OH group of donors, NAD or NADP as acceptor"/>
    <property type="evidence" value="ECO:0007669"/>
    <property type="project" value="UniProtKB-ARBA"/>
</dbReference>
<dbReference type="RefSeq" id="WP_189603027.1">
    <property type="nucleotide sequence ID" value="NZ_BMXB01000001.1"/>
</dbReference>
<dbReference type="PROSITE" id="PS00671">
    <property type="entry name" value="D_2_HYDROXYACID_DH_3"/>
    <property type="match status" value="1"/>
</dbReference>
<sequence length="308" mass="35076">MSIAIISDRNPDAWIKTLNEHQKKIEVEVYPDISNKNEVEYALVWNHPQGVFKEFPNIKVIASMGAGVDHIMQDPELPENVKVIRIVDEQLAKDMAEFVLALVLNKLRNLSLHHHLEQQQEWKPKTYQRIDEVKIGIMGIGELGSTVSKKLTENGFSVSGWANSKKDLENIKIYAGQEELDPFLAESDILICLLPLTPDTENILNKDLFKKLPENAFLINVARGNHLVENDLIEMIDSGHLSGAALDVFRKEPLPEKHPFWKHPKIQVTPHIASVTKPSSVVSQILENYERMKNKEELQKVVDKEKGY</sequence>
<dbReference type="GO" id="GO:0051287">
    <property type="term" value="F:NAD binding"/>
    <property type="evidence" value="ECO:0007669"/>
    <property type="project" value="InterPro"/>
</dbReference>
<dbReference type="Gene3D" id="3.40.50.720">
    <property type="entry name" value="NAD(P)-binding Rossmann-like Domain"/>
    <property type="match status" value="2"/>
</dbReference>
<dbReference type="AlphaFoldDB" id="A0A918VVD6"/>
<dbReference type="CDD" id="cd12164">
    <property type="entry name" value="GDH_like_2"/>
    <property type="match status" value="1"/>
</dbReference>
<evidence type="ECO:0000256" key="2">
    <source>
        <dbReference type="ARBA" id="ARBA00023027"/>
    </source>
</evidence>
<keyword evidence="5" id="KW-1185">Reference proteome</keyword>
<dbReference type="InterPro" id="IPR036291">
    <property type="entry name" value="NAD(P)-bd_dom_sf"/>
</dbReference>
<gene>
    <name evidence="4" type="ORF">GCM10007103_04780</name>
</gene>
<evidence type="ECO:0000256" key="1">
    <source>
        <dbReference type="ARBA" id="ARBA00023002"/>
    </source>
</evidence>
<feature type="domain" description="D-isomer specific 2-hydroxyacid dehydrogenase NAD-binding" evidence="3">
    <location>
        <begin position="100"/>
        <end position="273"/>
    </location>
</feature>
<dbReference type="SUPFAM" id="SSF52283">
    <property type="entry name" value="Formate/glycerate dehydrogenase catalytic domain-like"/>
    <property type="match status" value="1"/>
</dbReference>
<dbReference type="PANTHER" id="PTHR43333:SF1">
    <property type="entry name" value="D-ISOMER SPECIFIC 2-HYDROXYACID DEHYDROGENASE NAD-BINDING DOMAIN-CONTAINING PROTEIN"/>
    <property type="match status" value="1"/>
</dbReference>
<proteinExistence type="predicted"/>
<keyword evidence="2" id="KW-0520">NAD</keyword>
<keyword evidence="1" id="KW-0560">Oxidoreductase</keyword>
<name>A0A918VVD6_9FLAO</name>
<dbReference type="Pfam" id="PF02826">
    <property type="entry name" value="2-Hacid_dh_C"/>
    <property type="match status" value="1"/>
</dbReference>
<evidence type="ECO:0000259" key="3">
    <source>
        <dbReference type="Pfam" id="PF02826"/>
    </source>
</evidence>
<dbReference type="InterPro" id="IPR006140">
    <property type="entry name" value="D-isomer_DH_NAD-bd"/>
</dbReference>
<evidence type="ECO:0000313" key="5">
    <source>
        <dbReference type="Proteomes" id="UP000610456"/>
    </source>
</evidence>
<reference evidence="4" key="2">
    <citation type="submission" date="2020-09" db="EMBL/GenBank/DDBJ databases">
        <authorList>
            <person name="Sun Q."/>
            <person name="Kim S."/>
        </authorList>
    </citation>
    <scope>NUCLEOTIDE SEQUENCE</scope>
    <source>
        <strain evidence="4">KCTC 12719</strain>
    </source>
</reference>
<accession>A0A918VVD6</accession>
<dbReference type="PANTHER" id="PTHR43333">
    <property type="entry name" value="2-HACID_DH_C DOMAIN-CONTAINING PROTEIN"/>
    <property type="match status" value="1"/>
</dbReference>
<dbReference type="Proteomes" id="UP000610456">
    <property type="component" value="Unassembled WGS sequence"/>
</dbReference>
<protein>
    <submittedName>
        <fullName evidence="4">Glyoxylate/hydroxypyruvate reductase A</fullName>
    </submittedName>
</protein>
<organism evidence="4 5">
    <name type="scientific">Salinimicrobium marinum</name>
    <dbReference type="NCBI Taxonomy" id="680283"/>
    <lineage>
        <taxon>Bacteria</taxon>
        <taxon>Pseudomonadati</taxon>
        <taxon>Bacteroidota</taxon>
        <taxon>Flavobacteriia</taxon>
        <taxon>Flavobacteriales</taxon>
        <taxon>Flavobacteriaceae</taxon>
        <taxon>Salinimicrobium</taxon>
    </lineage>
</organism>
<reference evidence="4" key="1">
    <citation type="journal article" date="2014" name="Int. J. Syst. Evol. Microbiol.">
        <title>Complete genome sequence of Corynebacterium casei LMG S-19264T (=DSM 44701T), isolated from a smear-ripened cheese.</title>
        <authorList>
            <consortium name="US DOE Joint Genome Institute (JGI-PGF)"/>
            <person name="Walter F."/>
            <person name="Albersmeier A."/>
            <person name="Kalinowski J."/>
            <person name="Ruckert C."/>
        </authorList>
    </citation>
    <scope>NUCLEOTIDE SEQUENCE</scope>
    <source>
        <strain evidence="4">KCTC 12719</strain>
    </source>
</reference>